<protein>
    <recommendedName>
        <fullName evidence="4">adenylate cyclase</fullName>
        <ecNumber evidence="4">4.6.1.1</ecNumber>
    </recommendedName>
</protein>
<dbReference type="Pfam" id="PF16214">
    <property type="entry name" value="AC_N"/>
    <property type="match status" value="1"/>
</dbReference>
<evidence type="ECO:0000256" key="9">
    <source>
        <dbReference type="ARBA" id="ARBA00022842"/>
    </source>
</evidence>
<dbReference type="InterPro" id="IPR001054">
    <property type="entry name" value="A/G_cyclase"/>
</dbReference>
<dbReference type="InterPro" id="IPR029787">
    <property type="entry name" value="Nucleotide_cyclase"/>
</dbReference>
<evidence type="ECO:0000256" key="11">
    <source>
        <dbReference type="ARBA" id="ARBA00022998"/>
    </source>
</evidence>
<feature type="coiled-coil region" evidence="15">
    <location>
        <begin position="726"/>
        <end position="753"/>
    </location>
</feature>
<dbReference type="RefSeq" id="XP_006820732.1">
    <property type="nucleotide sequence ID" value="XM_006820669.1"/>
</dbReference>
<reference evidence="20" key="1">
    <citation type="submission" date="2025-08" db="UniProtKB">
        <authorList>
            <consortium name="RefSeq"/>
        </authorList>
    </citation>
    <scope>IDENTIFICATION</scope>
    <source>
        <tissue evidence="20">Testes</tissue>
    </source>
</reference>
<evidence type="ECO:0000256" key="14">
    <source>
        <dbReference type="RuleBase" id="RU000405"/>
    </source>
</evidence>
<dbReference type="PANTHER" id="PTHR45627">
    <property type="entry name" value="ADENYLATE CYCLASE TYPE 1"/>
    <property type="match status" value="1"/>
</dbReference>
<keyword evidence="6" id="KW-0479">Metal-binding</keyword>
<accession>A0ABM0ML41</accession>
<evidence type="ECO:0000256" key="1">
    <source>
        <dbReference type="ARBA" id="ARBA00001593"/>
    </source>
</evidence>
<dbReference type="InterPro" id="IPR018297">
    <property type="entry name" value="A/G_cyclase_CS"/>
</dbReference>
<feature type="transmembrane region" description="Helical" evidence="17">
    <location>
        <begin position="1162"/>
        <end position="1179"/>
    </location>
</feature>
<feature type="transmembrane region" description="Helical" evidence="17">
    <location>
        <begin position="501"/>
        <end position="520"/>
    </location>
</feature>
<dbReference type="Proteomes" id="UP000694865">
    <property type="component" value="Unplaced"/>
</dbReference>
<evidence type="ECO:0000256" key="15">
    <source>
        <dbReference type="SAM" id="Coils"/>
    </source>
</evidence>
<keyword evidence="15" id="KW-0175">Coiled coil</keyword>
<keyword evidence="19" id="KW-1185">Reference proteome</keyword>
<name>A0ABM0ML41_SACKO</name>
<feature type="transmembrane region" description="Helical" evidence="17">
    <location>
        <begin position="527"/>
        <end position="551"/>
    </location>
</feature>
<proteinExistence type="inferred from homology"/>
<sequence>MATTSDSFPITRKRGITQSCMIADTNTVICLNSAMSDKVSTGSSSHGNELLIGSSQRPVPSETFSHRASVSDSVSSLVWNTGDDDEEGDDVRFVEHREAHHTDLKSADHQFRPKTNAWTLEGVGYMVASPADHLQDGNGRERKCSTDYDDNEHDASSINNNVALCADNSGNFLFNKVDLPIEDPFCDDVQSRSQVDSVTSSPLKSFFSEDRVGAGLCGTPEPGNIRGDVGGSRQGLNNSYHTLSVHESSEVGYISSSSEDALKQLLNNSVDVPPSSEELLTDSDKQSVNDMDNHDGRRSRGENTNEQNGQSTMEMNLPGTPVPAEQTPSAIFEIGSPGSTASEFRPKRLLWQNAVKRLQLETKRALEGGLNGRKIAVTDDYIQELNKEISHRTGSFKNKETPKSRKISEDEESARVDDPVEKLSREGEDFVDVGCVYRGVIVPTLRKSFKSKEIESLYQRYFLRQRQKSLVFLNSVDFLRKVIMLVLFLTLGSSKLDVGQIVLYAVFVLCSLTICLLVQWKRFVSQFLQWAGIATWCLLTLQSVLALTHGLDHTLEPSLSEGILYALFTVFATYTMLPLSLIWAIPAGTFTSFLQVIGQCLYPRIIIKNINPWAANILLLLCTNFAGMYTNYLSDRTLRQAFLETRRCIEARLKLQKENENQQRLLLSVLPKFVAIEMINDIAHEMEEDSFLPAQFHKIYIHQYENVSILFADIKGFTQLASKLHAQDLVRTLNELFARFDKLAEENNCLRIKILGDCYYCVSGLPEPRSDHAQCCVEMGLHMITVIKSVRQKTGVNLDMRIGIHTGSVLCGVLGLRKWQFDVWSNDVTMANHMEAGGVPGRVHISKETLSYLGNDYDTELGNAHERDTYLKLKDVDTFLVIGDEPKRTSASERARVLEDLTVPSLIKTASAPAEAATTDDRTAAEGNTPNVPDSNATQERAKSLSETSWSAELPFDNIMSQAPRWSVTDAIGLLPFHFGNVVSTSKKTERTEHDEINRLVAHAIEIRSSDTLRKEHIRRVTLRFKDKDIEKNFSMIRDDTFKSNMVCALIILIFTMATLLLMTPRTNVTLVVFVCATIIHTVTLVVVMSEEYKRFPVILRDLSCLFAENRLARSTLIIFVVAIVFVVTISDLFVCQTPEERQSSDNFTLDPDNLECQFPQYYFYCGVMAMLTCAVFIRLHHLIKLLLLVAMGTAYSALIQVSYRDLFEKTDEYSSGENSGVLRFIARSSDTNYDNVYFIQAKGELDDMADLREHNKHLLRNILPKHVAQHFLEKDRQNEELYSESHERIGVMFASIPNFADFYSQSDFENQGVECLRLLNEIIADFDELLSEERFRCIEKIKSIGSTYMAASGLSPDKGHVSDEWDHLVMLADFALAMMDTLEECNKHSFNNFRLRIGLYQGPVIAGVIGAKKPQYDIWGNTVNVASRMDTTSIMGHVQVTEETYQILSRRGFRFEYRGLIYVKGLKDRVKTYYLTGRSRPGRCQSTIRRMSGQHTLAAIVYGLVRNKQLQQLHKENGTKDIPELSEGNMKRSMYDLQEVPRDQSFMKDGENA</sequence>
<keyword evidence="12 17" id="KW-0472">Membrane</keyword>
<gene>
    <name evidence="20" type="primary">LOC100370378</name>
</gene>
<feature type="domain" description="Guanylate cyclase" evidence="18">
    <location>
        <begin position="1291"/>
        <end position="1431"/>
    </location>
</feature>
<dbReference type="Pfam" id="PF06327">
    <property type="entry name" value="Adcy_cons_dom"/>
    <property type="match status" value="1"/>
</dbReference>
<keyword evidence="9" id="KW-0460">Magnesium</keyword>
<feature type="transmembrane region" description="Helical" evidence="17">
    <location>
        <begin position="1046"/>
        <end position="1063"/>
    </location>
</feature>
<feature type="compositionally biased region" description="Polar residues" evidence="16">
    <location>
        <begin position="304"/>
        <end position="314"/>
    </location>
</feature>
<evidence type="ECO:0000256" key="16">
    <source>
        <dbReference type="SAM" id="MobiDB-lite"/>
    </source>
</evidence>
<evidence type="ECO:0000256" key="6">
    <source>
        <dbReference type="ARBA" id="ARBA00022723"/>
    </source>
</evidence>
<comment type="catalytic activity">
    <reaction evidence="1">
        <text>ATP = 3',5'-cyclic AMP + diphosphate</text>
        <dbReference type="Rhea" id="RHEA:15389"/>
        <dbReference type="ChEBI" id="CHEBI:30616"/>
        <dbReference type="ChEBI" id="CHEBI:33019"/>
        <dbReference type="ChEBI" id="CHEBI:58165"/>
        <dbReference type="EC" id="4.6.1.1"/>
    </reaction>
</comment>
<evidence type="ECO:0000313" key="19">
    <source>
        <dbReference type="Proteomes" id="UP000694865"/>
    </source>
</evidence>
<evidence type="ECO:0000256" key="13">
    <source>
        <dbReference type="ARBA" id="ARBA00023239"/>
    </source>
</evidence>
<feature type="compositionally biased region" description="Basic and acidic residues" evidence="16">
    <location>
        <begin position="282"/>
        <end position="303"/>
    </location>
</feature>
<dbReference type="PANTHER" id="PTHR45627:SF1">
    <property type="entry name" value="ADENYLATE CYCLASE TYPE 8"/>
    <property type="match status" value="1"/>
</dbReference>
<keyword evidence="10 17" id="KW-1133">Transmembrane helix</keyword>
<evidence type="ECO:0000259" key="18">
    <source>
        <dbReference type="PROSITE" id="PS50125"/>
    </source>
</evidence>
<feature type="region of interest" description="Disordered" evidence="16">
    <location>
        <begin position="393"/>
        <end position="418"/>
    </location>
</feature>
<evidence type="ECO:0000256" key="7">
    <source>
        <dbReference type="ARBA" id="ARBA00022741"/>
    </source>
</evidence>
<dbReference type="SMART" id="SM00044">
    <property type="entry name" value="CYCc"/>
    <property type="match status" value="2"/>
</dbReference>
<evidence type="ECO:0000256" key="10">
    <source>
        <dbReference type="ARBA" id="ARBA00022989"/>
    </source>
</evidence>
<keyword evidence="7" id="KW-0547">Nucleotide-binding</keyword>
<dbReference type="InterPro" id="IPR009398">
    <property type="entry name" value="Adcy_conserved_dom"/>
</dbReference>
<evidence type="ECO:0000256" key="5">
    <source>
        <dbReference type="ARBA" id="ARBA00022692"/>
    </source>
</evidence>
<evidence type="ECO:0000256" key="4">
    <source>
        <dbReference type="ARBA" id="ARBA00012201"/>
    </source>
</evidence>
<feature type="transmembrane region" description="Helical" evidence="17">
    <location>
        <begin position="1186"/>
        <end position="1204"/>
    </location>
</feature>
<feature type="transmembrane region" description="Helical" evidence="17">
    <location>
        <begin position="563"/>
        <end position="583"/>
    </location>
</feature>
<organism evidence="19 20">
    <name type="scientific">Saccoglossus kowalevskii</name>
    <name type="common">Acorn worm</name>
    <dbReference type="NCBI Taxonomy" id="10224"/>
    <lineage>
        <taxon>Eukaryota</taxon>
        <taxon>Metazoa</taxon>
        <taxon>Hemichordata</taxon>
        <taxon>Enteropneusta</taxon>
        <taxon>Harrimaniidae</taxon>
        <taxon>Saccoglossus</taxon>
    </lineage>
</organism>
<dbReference type="Gene3D" id="3.30.70.1230">
    <property type="entry name" value="Nucleotide cyclase"/>
    <property type="match status" value="2"/>
</dbReference>
<comment type="similarity">
    <text evidence="14">Belongs to the adenylyl cyclase class-4/guanylyl cyclase family.</text>
</comment>
<dbReference type="EC" id="4.6.1.1" evidence="4"/>
<keyword evidence="8" id="KW-0067">ATP-binding</keyword>
<evidence type="ECO:0000256" key="8">
    <source>
        <dbReference type="ARBA" id="ARBA00022840"/>
    </source>
</evidence>
<dbReference type="SUPFAM" id="SSF55073">
    <property type="entry name" value="Nucleotide cyclase"/>
    <property type="match status" value="2"/>
</dbReference>
<dbReference type="InterPro" id="IPR032628">
    <property type="entry name" value="AC_N"/>
</dbReference>
<evidence type="ECO:0000256" key="12">
    <source>
        <dbReference type="ARBA" id="ARBA00023136"/>
    </source>
</evidence>
<dbReference type="PROSITE" id="PS00452">
    <property type="entry name" value="GUANYLATE_CYCLASE_1"/>
    <property type="match status" value="2"/>
</dbReference>
<dbReference type="GeneID" id="100370378"/>
<feature type="domain" description="Guanylate cyclase" evidence="18">
    <location>
        <begin position="708"/>
        <end position="835"/>
    </location>
</feature>
<evidence type="ECO:0000256" key="3">
    <source>
        <dbReference type="ARBA" id="ARBA00004141"/>
    </source>
</evidence>
<dbReference type="Pfam" id="PF00211">
    <property type="entry name" value="Guanylate_cyc"/>
    <property type="match status" value="2"/>
</dbReference>
<evidence type="ECO:0000313" key="20">
    <source>
        <dbReference type="RefSeq" id="XP_006820732.1"/>
    </source>
</evidence>
<evidence type="ECO:0000256" key="2">
    <source>
        <dbReference type="ARBA" id="ARBA00001946"/>
    </source>
</evidence>
<comment type="subcellular location">
    <subcellularLocation>
        <location evidence="3">Membrane</location>
        <topology evidence="3">Multi-pass membrane protein</topology>
    </subcellularLocation>
</comment>
<dbReference type="CDD" id="cd07302">
    <property type="entry name" value="CHD"/>
    <property type="match status" value="2"/>
</dbReference>
<feature type="region of interest" description="Disordered" evidence="16">
    <location>
        <begin position="909"/>
        <end position="949"/>
    </location>
</feature>
<keyword evidence="11" id="KW-0115">cAMP biosynthesis</keyword>
<evidence type="ECO:0000256" key="17">
    <source>
        <dbReference type="SAM" id="Phobius"/>
    </source>
</evidence>
<feature type="region of interest" description="Disordered" evidence="16">
    <location>
        <begin position="1516"/>
        <end position="1554"/>
    </location>
</feature>
<feature type="compositionally biased region" description="Polar residues" evidence="16">
    <location>
        <begin position="928"/>
        <end position="949"/>
    </location>
</feature>
<comment type="cofactor">
    <cofactor evidence="2">
        <name>Mg(2+)</name>
        <dbReference type="ChEBI" id="CHEBI:18420"/>
    </cofactor>
</comment>
<dbReference type="PROSITE" id="PS50125">
    <property type="entry name" value="GUANYLATE_CYCLASE_2"/>
    <property type="match status" value="2"/>
</dbReference>
<keyword evidence="13 14" id="KW-0456">Lyase</keyword>
<keyword evidence="5 17" id="KW-0812">Transmembrane</keyword>
<feature type="transmembrane region" description="Helical" evidence="17">
    <location>
        <begin position="1112"/>
        <end position="1135"/>
    </location>
</feature>
<feature type="transmembrane region" description="Helical" evidence="17">
    <location>
        <begin position="1069"/>
        <end position="1091"/>
    </location>
</feature>
<feature type="region of interest" description="Disordered" evidence="16">
    <location>
        <begin position="270"/>
        <end position="315"/>
    </location>
</feature>